<evidence type="ECO:0000313" key="3">
    <source>
        <dbReference type="Proteomes" id="UP000605970"/>
    </source>
</evidence>
<evidence type="ECO:0000256" key="1">
    <source>
        <dbReference type="SAM" id="Phobius"/>
    </source>
</evidence>
<dbReference type="EMBL" id="JABEBT010000170">
    <property type="protein sequence ID" value="KAF7627088.1"/>
    <property type="molecule type" value="Genomic_DNA"/>
</dbReference>
<accession>A0A8S9Z9I1</accession>
<feature type="transmembrane region" description="Helical" evidence="1">
    <location>
        <begin position="12"/>
        <end position="33"/>
    </location>
</feature>
<sequence>MLIMILKMNKVFIIKIIFIFLFQQFCYIVFGNWNDYENEAIPVYLTDTSKIHYKVNYLNTDQCMLRPGQETHGSYGLIFEIPNDLICDYLLICYPSQLLRNNTHNGIITSIPYRLREARREDIISKIYTSYIHDDKGEYKLIKGEQIQFPNDTANLNEYLTKVGIGANIHKYAGLWTLGLDLLPTQAQRSLNFFVYRGCTCKIDAWFKNPLTSKPLVPEPIYKENNEDNVCLKRSTKQKLFKLYNINKEGKLIKFIILGGNKINNGRIKLLDDNNQTIFEINFNENSFEFESFESKYGKWRDNYLKIVDHTTSGNIMEILLIVDKYFILIDINNLNNYFYPNNWTEGNFLNKSENVNFGISGDFVIISPVLTGPINGNDKISTSMPYKIKNNEIQSKSVTFHFHCFVNSNAEYFYIKLMSGLFEENNYVGRTFYGLKVNFTENKIIAYSTIKYAPELTLQDDSIFKKGKPFECSIVLREYRGLTTINNESKYANMMDGNITIIEHYLKENKIVDPTTQKYKKKMKELKGNGTIICLEGNILGRDEMIKTTQNYIAINLLHVSYGHNFHEYEGVLILEFLFNPNEYMINKNIGE</sequence>
<keyword evidence="1" id="KW-0472">Membrane</keyword>
<reference evidence="2" key="1">
    <citation type="journal article" date="2020" name="Ecol. Evol.">
        <title>Genome structure and content of the rice root-knot nematode (Meloidogyne graminicola).</title>
        <authorList>
            <person name="Phan N.T."/>
            <person name="Danchin E.G.J."/>
            <person name="Klopp C."/>
            <person name="Perfus-Barbeoch L."/>
            <person name="Kozlowski D.K."/>
            <person name="Koutsovoulos G.D."/>
            <person name="Lopez-Roques C."/>
            <person name="Bouchez O."/>
            <person name="Zahm M."/>
            <person name="Besnard G."/>
            <person name="Bellafiore S."/>
        </authorList>
    </citation>
    <scope>NUCLEOTIDE SEQUENCE</scope>
    <source>
        <strain evidence="2">VN-18</strain>
    </source>
</reference>
<name>A0A8S9Z9I1_9BILA</name>
<feature type="non-terminal residue" evidence="2">
    <location>
        <position position="1"/>
    </location>
</feature>
<keyword evidence="3" id="KW-1185">Reference proteome</keyword>
<proteinExistence type="predicted"/>
<dbReference type="AlphaFoldDB" id="A0A8S9Z9I1"/>
<keyword evidence="1" id="KW-1133">Transmembrane helix</keyword>
<evidence type="ECO:0000313" key="2">
    <source>
        <dbReference type="EMBL" id="KAF7627088.1"/>
    </source>
</evidence>
<comment type="caution">
    <text evidence="2">The sequence shown here is derived from an EMBL/GenBank/DDBJ whole genome shotgun (WGS) entry which is preliminary data.</text>
</comment>
<keyword evidence="1" id="KW-0812">Transmembrane</keyword>
<gene>
    <name evidence="2" type="ORF">Mgra_00009629</name>
</gene>
<dbReference type="OrthoDB" id="6251307at2759"/>
<organism evidence="2 3">
    <name type="scientific">Meloidogyne graminicola</name>
    <dbReference type="NCBI Taxonomy" id="189291"/>
    <lineage>
        <taxon>Eukaryota</taxon>
        <taxon>Metazoa</taxon>
        <taxon>Ecdysozoa</taxon>
        <taxon>Nematoda</taxon>
        <taxon>Chromadorea</taxon>
        <taxon>Rhabditida</taxon>
        <taxon>Tylenchina</taxon>
        <taxon>Tylenchomorpha</taxon>
        <taxon>Tylenchoidea</taxon>
        <taxon>Meloidogynidae</taxon>
        <taxon>Meloidogyninae</taxon>
        <taxon>Meloidogyne</taxon>
    </lineage>
</organism>
<dbReference type="Proteomes" id="UP000605970">
    <property type="component" value="Unassembled WGS sequence"/>
</dbReference>
<protein>
    <submittedName>
        <fullName evidence="2">Galectin domain-containing protein</fullName>
    </submittedName>
</protein>